<accession>A0A0F3MVH3</accession>
<reference evidence="1 2" key="1">
    <citation type="submission" date="2015-01" db="EMBL/GenBank/DDBJ databases">
        <title>Genome Sequencing of Rickettsiales.</title>
        <authorList>
            <person name="Daugherty S.C."/>
            <person name="Su Q."/>
            <person name="Abolude K."/>
            <person name="Beier-Sexton M."/>
            <person name="Carlyon J.A."/>
            <person name="Carter R."/>
            <person name="Day N.P."/>
            <person name="Dumler S.J."/>
            <person name="Dyachenko V."/>
            <person name="Godinez A."/>
            <person name="Kurtti T.J."/>
            <person name="Lichay M."/>
            <person name="Mullins K.E."/>
            <person name="Ott S."/>
            <person name="Pappas-Brown V."/>
            <person name="Paris D.H."/>
            <person name="Patel P."/>
            <person name="Richards A.L."/>
            <person name="Sadzewicz L."/>
            <person name="Sears K."/>
            <person name="Seidman D."/>
            <person name="Sengamalay N."/>
            <person name="Stenos J."/>
            <person name="Tallon L.J."/>
            <person name="Vincent G."/>
            <person name="Fraser C.M."/>
            <person name="Munderloh U."/>
            <person name="Dunning-Hotopp J.C."/>
        </authorList>
    </citation>
    <scope>NUCLEOTIDE SEQUENCE [LARGE SCALE GENOMIC DNA]</scope>
    <source>
        <strain evidence="1 2">NCH-1</strain>
    </source>
</reference>
<gene>
    <name evidence="1" type="ORF">EPHNCH_1491</name>
</gene>
<protein>
    <submittedName>
        <fullName evidence="1">Uncharacterized protein</fullName>
    </submittedName>
</protein>
<sequence>MSRLLKNKEFSVIQQSVSHKTTHIPKSLSICYRTKYHDITAYITCTCCLSFIETSSGKYQNSLFKLIN</sequence>
<dbReference type="PATRIC" id="fig|1359161.3.peg.1698"/>
<dbReference type="EMBL" id="LANT01000010">
    <property type="protein sequence ID" value="KJV59467.1"/>
    <property type="molecule type" value="Genomic_DNA"/>
</dbReference>
<dbReference type="AlphaFoldDB" id="A0A0F3MVH3"/>
<organism evidence="1 2">
    <name type="scientific">Anaplasma phagocytophilum str. NCH-1</name>
    <dbReference type="NCBI Taxonomy" id="1359161"/>
    <lineage>
        <taxon>Bacteria</taxon>
        <taxon>Pseudomonadati</taxon>
        <taxon>Pseudomonadota</taxon>
        <taxon>Alphaproteobacteria</taxon>
        <taxon>Rickettsiales</taxon>
        <taxon>Anaplasmataceae</taxon>
        <taxon>Anaplasma</taxon>
        <taxon>phagocytophilum group</taxon>
    </lineage>
</organism>
<proteinExistence type="predicted"/>
<evidence type="ECO:0000313" key="2">
    <source>
        <dbReference type="Proteomes" id="UP000033754"/>
    </source>
</evidence>
<dbReference type="Proteomes" id="UP000033754">
    <property type="component" value="Unassembled WGS sequence"/>
</dbReference>
<comment type="caution">
    <text evidence="1">The sequence shown here is derived from an EMBL/GenBank/DDBJ whole genome shotgun (WGS) entry which is preliminary data.</text>
</comment>
<name>A0A0F3MVH3_ANAPH</name>
<evidence type="ECO:0000313" key="1">
    <source>
        <dbReference type="EMBL" id="KJV59467.1"/>
    </source>
</evidence>